<evidence type="ECO:0000313" key="2">
    <source>
        <dbReference type="EMBL" id="JAD66888.1"/>
    </source>
</evidence>
<name>A0A0A9BXE1_ARUDO</name>
<evidence type="ECO:0000256" key="1">
    <source>
        <dbReference type="SAM" id="MobiDB-lite"/>
    </source>
</evidence>
<feature type="compositionally biased region" description="Polar residues" evidence="1">
    <location>
        <begin position="1"/>
        <end position="12"/>
    </location>
</feature>
<protein>
    <submittedName>
        <fullName evidence="2">Uncharacterized protein</fullName>
    </submittedName>
</protein>
<reference evidence="2" key="2">
    <citation type="journal article" date="2015" name="Data Brief">
        <title>Shoot transcriptome of the giant reed, Arundo donax.</title>
        <authorList>
            <person name="Barrero R.A."/>
            <person name="Guerrero F.D."/>
            <person name="Moolhuijzen P."/>
            <person name="Goolsby J.A."/>
            <person name="Tidwell J."/>
            <person name="Bellgard S.E."/>
            <person name="Bellgard M.I."/>
        </authorList>
    </citation>
    <scope>NUCLEOTIDE SEQUENCE</scope>
    <source>
        <tissue evidence="2">Shoot tissue taken approximately 20 cm above the soil surface</tissue>
    </source>
</reference>
<proteinExistence type="predicted"/>
<reference evidence="2" key="1">
    <citation type="submission" date="2014-09" db="EMBL/GenBank/DDBJ databases">
        <authorList>
            <person name="Magalhaes I.L.F."/>
            <person name="Oliveira U."/>
            <person name="Santos F.R."/>
            <person name="Vidigal T.H.D.A."/>
            <person name="Brescovit A.D."/>
            <person name="Santos A.J."/>
        </authorList>
    </citation>
    <scope>NUCLEOTIDE SEQUENCE</scope>
    <source>
        <tissue evidence="2">Shoot tissue taken approximately 20 cm above the soil surface</tissue>
    </source>
</reference>
<accession>A0A0A9BXE1</accession>
<organism evidence="2">
    <name type="scientific">Arundo donax</name>
    <name type="common">Giant reed</name>
    <name type="synonym">Donax arundinaceus</name>
    <dbReference type="NCBI Taxonomy" id="35708"/>
    <lineage>
        <taxon>Eukaryota</taxon>
        <taxon>Viridiplantae</taxon>
        <taxon>Streptophyta</taxon>
        <taxon>Embryophyta</taxon>
        <taxon>Tracheophyta</taxon>
        <taxon>Spermatophyta</taxon>
        <taxon>Magnoliopsida</taxon>
        <taxon>Liliopsida</taxon>
        <taxon>Poales</taxon>
        <taxon>Poaceae</taxon>
        <taxon>PACMAD clade</taxon>
        <taxon>Arundinoideae</taxon>
        <taxon>Arundineae</taxon>
        <taxon>Arundo</taxon>
    </lineage>
</organism>
<dbReference type="EMBL" id="GBRH01231007">
    <property type="protein sequence ID" value="JAD66888.1"/>
    <property type="molecule type" value="Transcribed_RNA"/>
</dbReference>
<sequence>MFRSGIPSNTLRAQARGPSFA</sequence>
<dbReference type="AlphaFoldDB" id="A0A0A9BXE1"/>
<feature type="region of interest" description="Disordered" evidence="1">
    <location>
        <begin position="1"/>
        <end position="21"/>
    </location>
</feature>